<dbReference type="InterPro" id="IPR007219">
    <property type="entry name" value="XnlR_reg_dom"/>
</dbReference>
<feature type="compositionally biased region" description="Polar residues" evidence="8">
    <location>
        <begin position="89"/>
        <end position="109"/>
    </location>
</feature>
<dbReference type="EMBL" id="PDXA01000055">
    <property type="protein sequence ID" value="RYN39999.1"/>
    <property type="molecule type" value="Genomic_DNA"/>
</dbReference>
<evidence type="ECO:0000256" key="8">
    <source>
        <dbReference type="SAM" id="MobiDB-lite"/>
    </source>
</evidence>
<dbReference type="Pfam" id="PF04082">
    <property type="entry name" value="Fungal_trans"/>
    <property type="match status" value="1"/>
</dbReference>
<evidence type="ECO:0000256" key="5">
    <source>
        <dbReference type="ARBA" id="ARBA00023125"/>
    </source>
</evidence>
<evidence type="ECO:0000256" key="1">
    <source>
        <dbReference type="ARBA" id="ARBA00004123"/>
    </source>
</evidence>
<evidence type="ECO:0000313" key="11">
    <source>
        <dbReference type="Proteomes" id="UP000292402"/>
    </source>
</evidence>
<reference evidence="11" key="1">
    <citation type="journal article" date="2019" name="bioRxiv">
        <title>Genomics, evolutionary history and diagnostics of the Alternaria alternata species group including apple and Asian pear pathotypes.</title>
        <authorList>
            <person name="Armitage A.D."/>
            <person name="Cockerton H.M."/>
            <person name="Sreenivasaprasad S."/>
            <person name="Woodhall J.W."/>
            <person name="Lane C.R."/>
            <person name="Harrison R.J."/>
            <person name="Clarkson J.P."/>
        </authorList>
    </citation>
    <scope>NUCLEOTIDE SEQUENCE [LARGE SCALE GENOMIC DNA]</scope>
    <source>
        <strain evidence="11">FERA 1082</strain>
    </source>
</reference>
<evidence type="ECO:0000256" key="2">
    <source>
        <dbReference type="ARBA" id="ARBA00022723"/>
    </source>
</evidence>
<dbReference type="GO" id="GO:0008270">
    <property type="term" value="F:zinc ion binding"/>
    <property type="evidence" value="ECO:0007669"/>
    <property type="project" value="InterPro"/>
</dbReference>
<feature type="domain" description="Xylanolytic transcriptional activator regulatory" evidence="9">
    <location>
        <begin position="301"/>
        <end position="387"/>
    </location>
</feature>
<evidence type="ECO:0000256" key="4">
    <source>
        <dbReference type="ARBA" id="ARBA00023015"/>
    </source>
</evidence>
<dbReference type="GO" id="GO:0000981">
    <property type="term" value="F:DNA-binding transcription factor activity, RNA polymerase II-specific"/>
    <property type="evidence" value="ECO:0007669"/>
    <property type="project" value="TreeGrafter"/>
</dbReference>
<dbReference type="CDD" id="cd12148">
    <property type="entry name" value="fungal_TF_MHR"/>
    <property type="match status" value="1"/>
</dbReference>
<comment type="caution">
    <text evidence="10">The sequence shown here is derived from an EMBL/GenBank/DDBJ whole genome shotgun (WGS) entry which is preliminary data.</text>
</comment>
<dbReference type="GO" id="GO:0045944">
    <property type="term" value="P:positive regulation of transcription by RNA polymerase II"/>
    <property type="evidence" value="ECO:0007669"/>
    <property type="project" value="TreeGrafter"/>
</dbReference>
<dbReference type="GO" id="GO:0006351">
    <property type="term" value="P:DNA-templated transcription"/>
    <property type="evidence" value="ECO:0007669"/>
    <property type="project" value="InterPro"/>
</dbReference>
<evidence type="ECO:0000259" key="9">
    <source>
        <dbReference type="SMART" id="SM00906"/>
    </source>
</evidence>
<keyword evidence="6" id="KW-0804">Transcription</keyword>
<organism evidence="10 11">
    <name type="scientific">Alternaria tenuissima</name>
    <dbReference type="NCBI Taxonomy" id="119927"/>
    <lineage>
        <taxon>Eukaryota</taxon>
        <taxon>Fungi</taxon>
        <taxon>Dikarya</taxon>
        <taxon>Ascomycota</taxon>
        <taxon>Pezizomycotina</taxon>
        <taxon>Dothideomycetes</taxon>
        <taxon>Pleosporomycetidae</taxon>
        <taxon>Pleosporales</taxon>
        <taxon>Pleosporineae</taxon>
        <taxon>Pleosporaceae</taxon>
        <taxon>Alternaria</taxon>
        <taxon>Alternaria sect. Alternaria</taxon>
        <taxon>Alternaria alternata complex</taxon>
    </lineage>
</organism>
<evidence type="ECO:0000256" key="6">
    <source>
        <dbReference type="ARBA" id="ARBA00023163"/>
    </source>
</evidence>
<keyword evidence="2" id="KW-0479">Metal-binding</keyword>
<evidence type="ECO:0000256" key="3">
    <source>
        <dbReference type="ARBA" id="ARBA00022833"/>
    </source>
</evidence>
<name>A0A4V1WLE3_9PLEO</name>
<feature type="region of interest" description="Disordered" evidence="8">
    <location>
        <begin position="86"/>
        <end position="109"/>
    </location>
</feature>
<evidence type="ECO:0000313" key="10">
    <source>
        <dbReference type="EMBL" id="RYN39999.1"/>
    </source>
</evidence>
<dbReference type="SMART" id="SM00906">
    <property type="entry name" value="Fungal_trans"/>
    <property type="match status" value="1"/>
</dbReference>
<dbReference type="PANTHER" id="PTHR47782">
    <property type="entry name" value="ZN(II)2CYS6 TRANSCRIPTION FACTOR (EUROFUNG)-RELATED"/>
    <property type="match status" value="1"/>
</dbReference>
<dbReference type="Proteomes" id="UP000292402">
    <property type="component" value="Unassembled WGS sequence"/>
</dbReference>
<protein>
    <recommendedName>
        <fullName evidence="9">Xylanolytic transcriptional activator regulatory domain-containing protein</fullName>
    </recommendedName>
</protein>
<accession>A0A4V1WLE3</accession>
<dbReference type="InterPro" id="IPR052202">
    <property type="entry name" value="Yeast_MetPath_Reg"/>
</dbReference>
<gene>
    <name evidence="10" type="ORF">AA0114_g11107</name>
</gene>
<keyword evidence="5" id="KW-0238">DNA-binding</keyword>
<sequence length="739" mass="82208">MHTSLLTSRRPVCDILSGAEHRAPSFFLRLTWPSLSLLTPLSCLHPDYSELGAETRTVDHGTQGHDPSHASVGLRSSFLVRSMSREKGQNTPIVVQDDLPTNESSSPQHRLSADVAGEVSYLSINASGERNYLGSSSGVLLANFIRANVNIETSTRSITPLGDDEATDSMALAAELARDLPSEQIARRLVLSYLNHDHLRYPVVLPATLLSILSETYSTNGALYTRTTSEAFVFDIVLAIATASICRSDWQGLPSAHSHYTRAMKRGSTILEKGGLAALQAIILLIQYRMSSSMQDTSASMWHLVGVGSRIALELGLHCETAYPYKRSDDSIGNVEPSADHVQQEVSRLCFWSIVAMDRIVSNILGRPLAIRDDDIDTALPSDLCDKILLSGVETPMAEHLVACRRVSIFVQIIKYRLLCGDIIETLHNQGRKNLPDDELRHRRDQFAADLKTWRLNVERVVPPSSVNDMTSSSCFTSPTWFEMIYHNAVLMLHRPSPKLDTSRDPVAVQAIFTSSQASISSYASLHRMGILNHSWLTLQALFMAGLSYVYAVTMHCQANRRQLGGLLNKNPSTMEVISDTRTCSNILVAVSERWKSLQRCVDIFNRLSDAILIDVIKFSTTPIKATHLPTNDSGNRDEQYRDRSELAAETNSNDLVQHPQWNHASYLQPMGTDRVVSSLSPLAIENEFRGSAFDLQQMYDQQQVDMSVYRFSQAWFDSFDFYGGIGPQLNDITMGTHL</sequence>
<dbReference type="AlphaFoldDB" id="A0A4V1WLE3"/>
<keyword evidence="3" id="KW-0862">Zinc</keyword>
<comment type="subcellular location">
    <subcellularLocation>
        <location evidence="1">Nucleus</location>
    </subcellularLocation>
</comment>
<keyword evidence="7" id="KW-0539">Nucleus</keyword>
<dbReference type="GO" id="GO:0043565">
    <property type="term" value="F:sequence-specific DNA binding"/>
    <property type="evidence" value="ECO:0007669"/>
    <property type="project" value="TreeGrafter"/>
</dbReference>
<proteinExistence type="predicted"/>
<dbReference type="GO" id="GO:0005634">
    <property type="term" value="C:nucleus"/>
    <property type="evidence" value="ECO:0007669"/>
    <property type="project" value="UniProtKB-SubCell"/>
</dbReference>
<dbReference type="PANTHER" id="PTHR47782:SF1">
    <property type="entry name" value="PYRIMIDINE PATHWAY REGULATORY PROTEIN 1"/>
    <property type="match status" value="1"/>
</dbReference>
<keyword evidence="4" id="KW-0805">Transcription regulation</keyword>
<evidence type="ECO:0000256" key="7">
    <source>
        <dbReference type="ARBA" id="ARBA00023242"/>
    </source>
</evidence>